<dbReference type="AlphaFoldDB" id="A0A238J599"/>
<evidence type="ECO:0000256" key="3">
    <source>
        <dbReference type="ARBA" id="ARBA00023186"/>
    </source>
</evidence>
<dbReference type="InterPro" id="IPR023335">
    <property type="entry name" value="ATP12_ortho_dom_sf"/>
</dbReference>
<protein>
    <submittedName>
        <fullName evidence="4">ATP12 chaperone protein</fullName>
    </submittedName>
</protein>
<dbReference type="Proteomes" id="UP000201838">
    <property type="component" value="Unassembled WGS sequence"/>
</dbReference>
<keyword evidence="3" id="KW-0143">Chaperone</keyword>
<dbReference type="PANTHER" id="PTHR21013:SF10">
    <property type="entry name" value="ATP SYNTHASE MITOCHONDRIAL F1 COMPLEX ASSEMBLY FACTOR 2"/>
    <property type="match status" value="1"/>
</dbReference>
<dbReference type="RefSeq" id="WP_093975596.1">
    <property type="nucleotide sequence ID" value="NZ_FXXQ01000016.1"/>
</dbReference>
<dbReference type="SUPFAM" id="SSF160909">
    <property type="entry name" value="ATP12-like"/>
    <property type="match status" value="1"/>
</dbReference>
<keyword evidence="5" id="KW-1185">Reference proteome</keyword>
<dbReference type="Gene3D" id="3.30.2180.10">
    <property type="entry name" value="ATP12-like"/>
    <property type="match status" value="1"/>
</dbReference>
<proteinExistence type="inferred from homology"/>
<organism evidence="4 5">
    <name type="scientific">Boseongicola aestuarii</name>
    <dbReference type="NCBI Taxonomy" id="1470561"/>
    <lineage>
        <taxon>Bacteria</taxon>
        <taxon>Pseudomonadati</taxon>
        <taxon>Pseudomonadota</taxon>
        <taxon>Alphaproteobacteria</taxon>
        <taxon>Rhodobacterales</taxon>
        <taxon>Paracoccaceae</taxon>
        <taxon>Boseongicola</taxon>
    </lineage>
</organism>
<evidence type="ECO:0000256" key="2">
    <source>
        <dbReference type="ARBA" id="ARBA00022946"/>
    </source>
</evidence>
<dbReference type="InterPro" id="IPR042272">
    <property type="entry name" value="ATP12_ATP_synth-F1-assembly_N"/>
</dbReference>
<dbReference type="InterPro" id="IPR011419">
    <property type="entry name" value="ATP12_ATP_synth-F1-assembly"/>
</dbReference>
<dbReference type="PANTHER" id="PTHR21013">
    <property type="entry name" value="ATP SYNTHASE MITOCHONDRIAL F1 COMPLEX ASSEMBLY FACTOR 2/ATP12 PROTEIN, MITOCHONDRIAL PRECURSOR"/>
    <property type="match status" value="1"/>
</dbReference>
<dbReference type="Gene3D" id="1.10.3580.10">
    <property type="entry name" value="ATP12 ATPase"/>
    <property type="match status" value="1"/>
</dbReference>
<evidence type="ECO:0000256" key="1">
    <source>
        <dbReference type="ARBA" id="ARBA00008231"/>
    </source>
</evidence>
<sequence>MSDWAPKRFWKSVEIKTVDGGFAVTLDGRNVRTPGKALLAVPTEAMARHIANEWEAQTEKVDPRTMPWTRSANSAIDKLSVQRREVEDHLIGYAGTDLVCYRAESPQGLVERQAQGWDPILDNIEKTFGVRFLTASGVMPVPQAPESLDILRNVMSEMSDFAITGFHDIVTLSGSYLIAVSVTLKAVEPKAAWQLSRIDEDWQIEQWGRDEEADAQAETKREAFMHATHFFTSA</sequence>
<accession>A0A238J599</accession>
<keyword evidence="2" id="KW-0809">Transit peptide</keyword>
<evidence type="ECO:0000313" key="4">
    <source>
        <dbReference type="EMBL" id="SMX25402.1"/>
    </source>
</evidence>
<reference evidence="4 5" key="1">
    <citation type="submission" date="2017-05" db="EMBL/GenBank/DDBJ databases">
        <authorList>
            <person name="Song R."/>
            <person name="Chenine A.L."/>
            <person name="Ruprecht R.M."/>
        </authorList>
    </citation>
    <scope>NUCLEOTIDE SEQUENCE [LARGE SCALE GENOMIC DNA]</scope>
    <source>
        <strain evidence="4 5">CECT 8489</strain>
    </source>
</reference>
<gene>
    <name evidence="4" type="ORF">BOA8489_03545</name>
</gene>
<dbReference type="Pfam" id="PF07542">
    <property type="entry name" value="ATP12"/>
    <property type="match status" value="1"/>
</dbReference>
<name>A0A238J599_9RHOB</name>
<dbReference type="OrthoDB" id="9797825at2"/>
<dbReference type="GO" id="GO:0043461">
    <property type="term" value="P:proton-transporting ATP synthase complex assembly"/>
    <property type="evidence" value="ECO:0007669"/>
    <property type="project" value="InterPro"/>
</dbReference>
<comment type="similarity">
    <text evidence="1">Belongs to the ATP12 family.</text>
</comment>
<evidence type="ECO:0000313" key="5">
    <source>
        <dbReference type="Proteomes" id="UP000201838"/>
    </source>
</evidence>
<dbReference type="EMBL" id="FXXQ01000016">
    <property type="protein sequence ID" value="SMX25402.1"/>
    <property type="molecule type" value="Genomic_DNA"/>
</dbReference>